<sequence>MFETEKNFQNKVPHDLLSFTIPPKHRPGTDLMSKTMLKDQRVVNMIISTLAGKHASNNYTAQNGERLDGKRADVLLIPTTAASESLPPILVEIQNVNIEPITLTICIKNMRAEISHMFYDSRKASYLKQLPCHFWAREHTIMTPETIVDYIDNHGNRDSNNDDNNDNDSKDPTVILLYQIAKEALKHQIQDHNSTVERLIEVATETKKQFKRILEVPNEGVLYTETCLHKYQWPVLDDSDMMPTPLDLPPNVQPPKRSTHVDILSPMPSEPQLDDMKYARVFKEEYLKTHKQMKSLL</sequence>
<dbReference type="AlphaFoldDB" id="A0A367KJY3"/>
<evidence type="ECO:0000313" key="1">
    <source>
        <dbReference type="EMBL" id="RCI02162.1"/>
    </source>
</evidence>
<proteinExistence type="predicted"/>
<reference evidence="1 2" key="1">
    <citation type="journal article" date="2018" name="G3 (Bethesda)">
        <title>Phylogenetic and Phylogenomic Definition of Rhizopus Species.</title>
        <authorList>
            <person name="Gryganskyi A.P."/>
            <person name="Golan J."/>
            <person name="Dolatabadi S."/>
            <person name="Mondo S."/>
            <person name="Robb S."/>
            <person name="Idnurm A."/>
            <person name="Muszewska A."/>
            <person name="Steczkiewicz K."/>
            <person name="Masonjones S."/>
            <person name="Liao H.L."/>
            <person name="Gajdeczka M.T."/>
            <person name="Anike F."/>
            <person name="Vuek A."/>
            <person name="Anishchenko I.M."/>
            <person name="Voigt K."/>
            <person name="de Hoog G.S."/>
            <person name="Smith M.E."/>
            <person name="Heitman J."/>
            <person name="Vilgalys R."/>
            <person name="Stajich J.E."/>
        </authorList>
    </citation>
    <scope>NUCLEOTIDE SEQUENCE [LARGE SCALE GENOMIC DNA]</scope>
    <source>
        <strain evidence="1 2">LSU 92-RS-03</strain>
    </source>
</reference>
<accession>A0A367KJY3</accession>
<name>A0A367KJY3_RHIST</name>
<protein>
    <submittedName>
        <fullName evidence="1">Uncharacterized protein</fullName>
    </submittedName>
</protein>
<dbReference type="Proteomes" id="UP000253551">
    <property type="component" value="Unassembled WGS sequence"/>
</dbReference>
<dbReference type="OrthoDB" id="2210777at2759"/>
<dbReference type="EMBL" id="PJQM01001505">
    <property type="protein sequence ID" value="RCI02162.1"/>
    <property type="molecule type" value="Genomic_DNA"/>
</dbReference>
<organism evidence="1 2">
    <name type="scientific">Rhizopus stolonifer</name>
    <name type="common">Rhizopus nigricans</name>
    <dbReference type="NCBI Taxonomy" id="4846"/>
    <lineage>
        <taxon>Eukaryota</taxon>
        <taxon>Fungi</taxon>
        <taxon>Fungi incertae sedis</taxon>
        <taxon>Mucoromycota</taxon>
        <taxon>Mucoromycotina</taxon>
        <taxon>Mucoromycetes</taxon>
        <taxon>Mucorales</taxon>
        <taxon>Mucorineae</taxon>
        <taxon>Rhizopodaceae</taxon>
        <taxon>Rhizopus</taxon>
    </lineage>
</organism>
<comment type="caution">
    <text evidence="1">The sequence shown here is derived from an EMBL/GenBank/DDBJ whole genome shotgun (WGS) entry which is preliminary data.</text>
</comment>
<gene>
    <name evidence="1" type="ORF">CU098_010434</name>
</gene>
<keyword evidence="2" id="KW-1185">Reference proteome</keyword>
<evidence type="ECO:0000313" key="2">
    <source>
        <dbReference type="Proteomes" id="UP000253551"/>
    </source>
</evidence>